<dbReference type="PANTHER" id="PTHR22946">
    <property type="entry name" value="DIENELACTONE HYDROLASE DOMAIN-CONTAINING PROTEIN-RELATED"/>
    <property type="match status" value="1"/>
</dbReference>
<dbReference type="SUPFAM" id="SSF53474">
    <property type="entry name" value="alpha/beta-Hydrolases"/>
    <property type="match status" value="1"/>
</dbReference>
<feature type="domain" description="AB hydrolase-1" evidence="2">
    <location>
        <begin position="36"/>
        <end position="242"/>
    </location>
</feature>
<dbReference type="KEGG" id="bka:AH68_10035"/>
<dbReference type="Proteomes" id="UP000030625">
    <property type="component" value="Chromosome"/>
</dbReference>
<dbReference type="AlphaFoldDB" id="A0A0A7I500"/>
<name>A0A0A7I500_9BIFI</name>
<dbReference type="Pfam" id="PF12697">
    <property type="entry name" value="Abhydrolase_6"/>
    <property type="match status" value="1"/>
</dbReference>
<reference evidence="3 4" key="1">
    <citation type="journal article" date="2015" name="Genome Announc.">
        <title>Complete and Assembled Genome Sequence of Bifidobacterium kashiwanohense PV20-2, Isolated from the Feces of an Anemic Kenyan Infant.</title>
        <authorList>
            <person name="Vazquez-Gutierrez P."/>
            <person name="Lacroix C."/>
            <person name="Chassard C."/>
            <person name="Klumpp J."/>
            <person name="Jans C."/>
            <person name="Stevens M.J."/>
        </authorList>
    </citation>
    <scope>NUCLEOTIDE SEQUENCE [LARGE SCALE GENOMIC DNA]</scope>
    <source>
        <strain evidence="3 4">PV20-2</strain>
    </source>
</reference>
<proteinExistence type="inferred from homology"/>
<sequence length="269" mass="29294">MNLKPISFDVEGLTLRGSVYEPKGGFEQEKRYPTALLFHGFGGNRIDFSGFMVQMARSLSQQGIVAITYDRAGHGESDGTFFDVSISREVRHAKQVLQQVCSLDYVDENNLHFGGISLGAVVESIVASETAAKPRSMVMVSSAASCVDEITSGKIQGKSLEGLRTQAYFDFMGAKMGPAIVEDVKGLDLYAKVTGCTSDVLLIHGTADFVPVEYAQRYKDVFGDRATLIVKENGDHGFCSVPDREFVMSKTAQFIAEHAGVSYQGVEIF</sequence>
<dbReference type="GO" id="GO:0016787">
    <property type="term" value="F:hydrolase activity"/>
    <property type="evidence" value="ECO:0007669"/>
    <property type="project" value="UniProtKB-KW"/>
</dbReference>
<dbReference type="EMBL" id="CP007456">
    <property type="protein sequence ID" value="AIZ15313.1"/>
    <property type="molecule type" value="Genomic_DNA"/>
</dbReference>
<keyword evidence="3" id="KW-0378">Hydrolase</keyword>
<dbReference type="OrthoDB" id="128799at2"/>
<gene>
    <name evidence="3" type="ORF">AH68_10035</name>
</gene>
<comment type="similarity">
    <text evidence="1">Belongs to the AB hydrolase superfamily. FUS2 hydrolase family.</text>
</comment>
<evidence type="ECO:0000256" key="1">
    <source>
        <dbReference type="ARBA" id="ARBA00038115"/>
    </source>
</evidence>
<protein>
    <submittedName>
        <fullName evidence="3">Hydrolase</fullName>
    </submittedName>
</protein>
<accession>A0A0A7I500</accession>
<dbReference type="STRING" id="1447716.AH68_10035"/>
<evidence type="ECO:0000313" key="3">
    <source>
        <dbReference type="EMBL" id="AIZ15313.1"/>
    </source>
</evidence>
<organism evidence="3 4">
    <name type="scientific">Bifidobacterium catenulatum PV20-2</name>
    <dbReference type="NCBI Taxonomy" id="1447716"/>
    <lineage>
        <taxon>Bacteria</taxon>
        <taxon>Bacillati</taxon>
        <taxon>Actinomycetota</taxon>
        <taxon>Actinomycetes</taxon>
        <taxon>Bifidobacteriales</taxon>
        <taxon>Bifidobacteriaceae</taxon>
        <taxon>Bifidobacterium</taxon>
    </lineage>
</organism>
<evidence type="ECO:0000259" key="2">
    <source>
        <dbReference type="Pfam" id="PF12697"/>
    </source>
</evidence>
<dbReference type="InterPro" id="IPR000073">
    <property type="entry name" value="AB_hydrolase_1"/>
</dbReference>
<dbReference type="InterPro" id="IPR050261">
    <property type="entry name" value="FrsA_esterase"/>
</dbReference>
<dbReference type="InterPro" id="IPR029058">
    <property type="entry name" value="AB_hydrolase_fold"/>
</dbReference>
<dbReference type="HOGENOM" id="CLU_048353_3_2_11"/>
<dbReference type="Gene3D" id="3.40.50.1820">
    <property type="entry name" value="alpha/beta hydrolase"/>
    <property type="match status" value="1"/>
</dbReference>
<evidence type="ECO:0000313" key="4">
    <source>
        <dbReference type="Proteomes" id="UP000030625"/>
    </source>
</evidence>
<dbReference type="RefSeq" id="WP_039199517.1">
    <property type="nucleotide sequence ID" value="NZ_CP007456.1"/>
</dbReference>